<dbReference type="EMBL" id="LLZG01000384">
    <property type="protein sequence ID" value="KUL23730.1"/>
    <property type="molecule type" value="Genomic_DNA"/>
</dbReference>
<name>A0A101JBG2_9ACTN</name>
<accession>A0A101JBG2</accession>
<protein>
    <submittedName>
        <fullName evidence="1">Uncharacterized protein</fullName>
    </submittedName>
</protein>
<dbReference type="AlphaFoldDB" id="A0A101JBG2"/>
<proteinExistence type="predicted"/>
<gene>
    <name evidence="1" type="ORF">ADL12_38820</name>
</gene>
<comment type="caution">
    <text evidence="1">The sequence shown here is derived from an EMBL/GenBank/DDBJ whole genome shotgun (WGS) entry which is preliminary data.</text>
</comment>
<keyword evidence="2" id="KW-1185">Reference proteome</keyword>
<evidence type="ECO:0000313" key="1">
    <source>
        <dbReference type="EMBL" id="KUL23730.1"/>
    </source>
</evidence>
<evidence type="ECO:0000313" key="2">
    <source>
        <dbReference type="Proteomes" id="UP000053923"/>
    </source>
</evidence>
<sequence length="71" mass="7378">MTGAFDATPQTCTRLPPRPPLTSVIEGTCYTAVPAPAHTPASALYLACCMGCGAAYTRPWRRLANASHAAA</sequence>
<dbReference type="RefSeq" id="WP_062711960.1">
    <property type="nucleotide sequence ID" value="NZ_LLZG01000384.1"/>
</dbReference>
<reference evidence="2" key="1">
    <citation type="submission" date="2015-10" db="EMBL/GenBank/DDBJ databases">
        <authorList>
            <person name="Ju K.-S."/>
            <person name="Doroghazi J.R."/>
            <person name="Metcalf W.W."/>
        </authorList>
    </citation>
    <scope>NUCLEOTIDE SEQUENCE [LARGE SCALE GENOMIC DNA]</scope>
    <source>
        <strain evidence="2">NRRL 3151</strain>
    </source>
</reference>
<organism evidence="1 2">
    <name type="scientific">Streptomyces regalis</name>
    <dbReference type="NCBI Taxonomy" id="68262"/>
    <lineage>
        <taxon>Bacteria</taxon>
        <taxon>Bacillati</taxon>
        <taxon>Actinomycetota</taxon>
        <taxon>Actinomycetes</taxon>
        <taxon>Kitasatosporales</taxon>
        <taxon>Streptomycetaceae</taxon>
        <taxon>Streptomyces</taxon>
    </lineage>
</organism>
<dbReference type="OrthoDB" id="3389624at2"/>
<dbReference type="Proteomes" id="UP000053923">
    <property type="component" value="Unassembled WGS sequence"/>
</dbReference>